<dbReference type="Gramene" id="RZC78826">
    <property type="protein sequence ID" value="RZC78826"/>
    <property type="gene ID" value="C5167_003041"/>
</dbReference>
<protein>
    <submittedName>
        <fullName evidence="2">Uncharacterized protein</fullName>
    </submittedName>
</protein>
<feature type="non-terminal residue" evidence="2">
    <location>
        <position position="1"/>
    </location>
</feature>
<gene>
    <name evidence="2" type="ORF">C5167_003041</name>
</gene>
<accession>A0A4Y7L0Y2</accession>
<reference evidence="2 3" key="1">
    <citation type="journal article" date="2018" name="Science">
        <title>The opium poppy genome and morphinan production.</title>
        <authorList>
            <person name="Guo L."/>
            <person name="Winzer T."/>
            <person name="Yang X."/>
            <person name="Li Y."/>
            <person name="Ning Z."/>
            <person name="He Z."/>
            <person name="Teodor R."/>
            <person name="Lu Y."/>
            <person name="Bowser T.A."/>
            <person name="Graham I.A."/>
            <person name="Ye K."/>
        </authorList>
    </citation>
    <scope>NUCLEOTIDE SEQUENCE [LARGE SCALE GENOMIC DNA]</scope>
    <source>
        <strain evidence="3">cv. HN1</strain>
        <tissue evidence="2">Leaves</tissue>
    </source>
</reference>
<evidence type="ECO:0000256" key="1">
    <source>
        <dbReference type="SAM" id="MobiDB-lite"/>
    </source>
</evidence>
<keyword evidence="3" id="KW-1185">Reference proteome</keyword>
<sequence length="416" mass="46443">AITPAKNPNESQPEPVTSILKSFISDNKVMCVEGPTTIANMIQDVCTPPPSFYLDWSFGMPINNAGEIDVELTSGQDIWFTASSRFAVPPPESALEIQSAPPSGSTQGHDSADITESTHENVLSVDIESAEDVSPLLDKPKEVNDRLDFNIHVAGDDICGKGTKDSENPIFIPAVSLIPEDACKDYTHERIQQVDFCQICDLYFNAERFSASACLGEVPPMDVEAMDAFVDGYSNFLPRLTLFTLAQQKDYCYKLLKLNRLKAAKLSLLLEKVTDHRDLLITQIEDLKKQVTIGTISFSEEIERLHRQLTLSQESTAAAELSRDEAMRARELAEQAQSAVDTSFAREAANLIEIQELVASPKKKIDDLNADVIKQTNLAKNYRLLLRKLRWRHGLYETKLAKLGIKMHTLLYEKRP</sequence>
<evidence type="ECO:0000313" key="3">
    <source>
        <dbReference type="Proteomes" id="UP000316621"/>
    </source>
</evidence>
<name>A0A4Y7L0Y2_PAPSO</name>
<proteinExistence type="predicted"/>
<feature type="compositionally biased region" description="Polar residues" evidence="1">
    <location>
        <begin position="100"/>
        <end position="109"/>
    </location>
</feature>
<dbReference type="AlphaFoldDB" id="A0A4Y7L0Y2"/>
<dbReference type="EMBL" id="CM010723">
    <property type="protein sequence ID" value="RZC78826.1"/>
    <property type="molecule type" value="Genomic_DNA"/>
</dbReference>
<feature type="region of interest" description="Disordered" evidence="1">
    <location>
        <begin position="90"/>
        <end position="114"/>
    </location>
</feature>
<dbReference type="Proteomes" id="UP000316621">
    <property type="component" value="Chromosome 9"/>
</dbReference>
<organism evidence="2 3">
    <name type="scientific">Papaver somniferum</name>
    <name type="common">Opium poppy</name>
    <dbReference type="NCBI Taxonomy" id="3469"/>
    <lineage>
        <taxon>Eukaryota</taxon>
        <taxon>Viridiplantae</taxon>
        <taxon>Streptophyta</taxon>
        <taxon>Embryophyta</taxon>
        <taxon>Tracheophyta</taxon>
        <taxon>Spermatophyta</taxon>
        <taxon>Magnoliopsida</taxon>
        <taxon>Ranunculales</taxon>
        <taxon>Papaveraceae</taxon>
        <taxon>Papaveroideae</taxon>
        <taxon>Papaver</taxon>
    </lineage>
</organism>
<evidence type="ECO:0000313" key="2">
    <source>
        <dbReference type="EMBL" id="RZC78826.1"/>
    </source>
</evidence>